<keyword evidence="1" id="KW-0732">Signal</keyword>
<proteinExistence type="predicted"/>
<dbReference type="PROSITE" id="PS51257">
    <property type="entry name" value="PROKAR_LIPOPROTEIN"/>
    <property type="match status" value="1"/>
</dbReference>
<name>A0A086TJL0_9FUNG</name>
<sequence length="292" mass="32820">MLRYSLLMVLFVGLACATMDQFIMQQDSGQPRGTNQELVDAVTRHYSQYFTKISNPFLPDVNYIEDDFLNFGYRYRIPTSCTAYVKGPDLVPKTTGIHCDIDSPAPCVKTLEYTHTQTFATSRSVTNSIGISLGATFKAFSLGLEASSSVTNTVTHEWSNGHVFRDEFSAPAGKSCVLKIATYSYMCDYEESFFRFQDLGSMEQRSRVEGWYATEEPQGTAARIPIGQDGREFYYLFKKPGNTADLYICNSSKPSCTFWAHQKSRWERTIRQQSNPTSINDAVPGLVSCIIA</sequence>
<evidence type="ECO:0000313" key="2">
    <source>
        <dbReference type="EMBL" id="KFH62137.1"/>
    </source>
</evidence>
<reference evidence="2 3" key="1">
    <citation type="submission" date="2011-02" db="EMBL/GenBank/DDBJ databases">
        <title>The Genome Sequence of Mortierella verticillata NRRL 6337.</title>
        <authorList>
            <consortium name="The Broad Institute Genome Sequencing Platform"/>
            <person name="Russ C."/>
            <person name="Cuomo C."/>
            <person name="Burger G."/>
            <person name="Gray M.W."/>
            <person name="Holland P.W.H."/>
            <person name="King N."/>
            <person name="Lang F.B.F."/>
            <person name="Roger A.J."/>
            <person name="Ruiz-Trillo I."/>
            <person name="Young S.K."/>
            <person name="Zeng Q."/>
            <person name="Gargeya S."/>
            <person name="Alvarado L."/>
            <person name="Berlin A."/>
            <person name="Chapman S.B."/>
            <person name="Chen Z."/>
            <person name="Freedman E."/>
            <person name="Gellesch M."/>
            <person name="Goldberg J."/>
            <person name="Griggs A."/>
            <person name="Gujja S."/>
            <person name="Heilman E."/>
            <person name="Heiman D."/>
            <person name="Howarth C."/>
            <person name="Mehta T."/>
            <person name="Neiman D."/>
            <person name="Pearson M."/>
            <person name="Roberts A."/>
            <person name="Saif S."/>
            <person name="Shea T."/>
            <person name="Shenoy N."/>
            <person name="Sisk P."/>
            <person name="Stolte C."/>
            <person name="Sykes S."/>
            <person name="White J."/>
            <person name="Yandava C."/>
            <person name="Haas B."/>
            <person name="Nusbaum C."/>
            <person name="Birren B."/>
        </authorList>
    </citation>
    <scope>NUCLEOTIDE SEQUENCE [LARGE SCALE GENOMIC DNA]</scope>
    <source>
        <strain evidence="2 3">NRRL 6337</strain>
    </source>
</reference>
<feature type="chain" id="PRO_5001815809" evidence="1">
    <location>
        <begin position="18"/>
        <end position="292"/>
    </location>
</feature>
<gene>
    <name evidence="2" type="ORF">MVEG_11776</name>
</gene>
<feature type="signal peptide" evidence="1">
    <location>
        <begin position="1"/>
        <end position="17"/>
    </location>
</feature>
<accession>A0A086TJL0</accession>
<dbReference type="Gene3D" id="2.170.15.10">
    <property type="entry name" value="Proaerolysin, chain A, domain 3"/>
    <property type="match status" value="1"/>
</dbReference>
<dbReference type="OrthoDB" id="10435211at2759"/>
<dbReference type="AlphaFoldDB" id="A0A086TJL0"/>
<keyword evidence="3" id="KW-1185">Reference proteome</keyword>
<evidence type="ECO:0000256" key="1">
    <source>
        <dbReference type="SAM" id="SignalP"/>
    </source>
</evidence>
<organism evidence="2 3">
    <name type="scientific">Podila verticillata NRRL 6337</name>
    <dbReference type="NCBI Taxonomy" id="1069443"/>
    <lineage>
        <taxon>Eukaryota</taxon>
        <taxon>Fungi</taxon>
        <taxon>Fungi incertae sedis</taxon>
        <taxon>Mucoromycota</taxon>
        <taxon>Mortierellomycotina</taxon>
        <taxon>Mortierellomycetes</taxon>
        <taxon>Mortierellales</taxon>
        <taxon>Mortierellaceae</taxon>
        <taxon>Podila</taxon>
    </lineage>
</organism>
<dbReference type="EMBL" id="KN042433">
    <property type="protein sequence ID" value="KFH62137.1"/>
    <property type="molecule type" value="Genomic_DNA"/>
</dbReference>
<evidence type="ECO:0000313" key="3">
    <source>
        <dbReference type="Proteomes" id="UP000243308"/>
    </source>
</evidence>
<dbReference type="Proteomes" id="UP000243308">
    <property type="component" value="Unassembled WGS sequence"/>
</dbReference>
<protein>
    <submittedName>
        <fullName evidence="2">Uncharacterized protein</fullName>
    </submittedName>
</protein>